<dbReference type="PANTHER" id="PTHR44656">
    <property type="entry name" value="DEHYDROGENASE/REDUCTASE SDR FAMILY MEMBER 12"/>
    <property type="match status" value="1"/>
</dbReference>
<protein>
    <submittedName>
        <fullName evidence="2">NAD(P)-dependent dehydrogenase (Short-subunit alcohol dehydrogenase family)</fullName>
    </submittedName>
    <submittedName>
        <fullName evidence="3">SDR family NAD(P)-dependent oxidoreductase</fullName>
    </submittedName>
</protein>
<dbReference type="SUPFAM" id="SSF51735">
    <property type="entry name" value="NAD(P)-binding Rossmann-fold domains"/>
    <property type="match status" value="1"/>
</dbReference>
<evidence type="ECO:0000313" key="2">
    <source>
        <dbReference type="EMBL" id="MBB6570883.1"/>
    </source>
</evidence>
<dbReference type="Proteomes" id="UP000553957">
    <property type="component" value="Unassembled WGS sequence"/>
</dbReference>
<dbReference type="Pfam" id="PF00106">
    <property type="entry name" value="adh_short"/>
    <property type="match status" value="1"/>
</dbReference>
<dbReference type="InterPro" id="IPR002347">
    <property type="entry name" value="SDR_fam"/>
</dbReference>
<reference evidence="2 5" key="2">
    <citation type="submission" date="2020-08" db="EMBL/GenBank/DDBJ databases">
        <title>Sequencing the genomes of 1000 actinobacteria strains.</title>
        <authorList>
            <person name="Klenk H.-P."/>
        </authorList>
    </citation>
    <scope>NUCLEOTIDE SEQUENCE [LARGE SCALE GENOMIC DNA]</scope>
    <source>
        <strain evidence="2 5">DSM 15626</strain>
    </source>
</reference>
<evidence type="ECO:0000256" key="1">
    <source>
        <dbReference type="RuleBase" id="RU000363"/>
    </source>
</evidence>
<comment type="caution">
    <text evidence="3">The sequence shown here is derived from an EMBL/GenBank/DDBJ whole genome shotgun (WGS) entry which is preliminary data.</text>
</comment>
<dbReference type="EMBL" id="JABJRC010000007">
    <property type="protein sequence ID" value="NOL44014.1"/>
    <property type="molecule type" value="Genomic_DNA"/>
</dbReference>
<dbReference type="InterPro" id="IPR052992">
    <property type="entry name" value="SDR_member_12"/>
</dbReference>
<dbReference type="InterPro" id="IPR036291">
    <property type="entry name" value="NAD(P)-bd_dom_sf"/>
</dbReference>
<name>A0A7Y4P3C5_9ACTN</name>
<dbReference type="Gene3D" id="3.40.50.720">
    <property type="entry name" value="NAD(P)-binding Rossmann-like Domain"/>
    <property type="match status" value="1"/>
</dbReference>
<comment type="similarity">
    <text evidence="1">Belongs to the short-chain dehydrogenases/reductases (SDR) family.</text>
</comment>
<evidence type="ECO:0000313" key="4">
    <source>
        <dbReference type="Proteomes" id="UP000534306"/>
    </source>
</evidence>
<proteinExistence type="inferred from homology"/>
<dbReference type="RefSeq" id="WP_171677245.1">
    <property type="nucleotide sequence ID" value="NZ_BAAAGT010000005.1"/>
</dbReference>
<sequence>MIDTLLDRSIVLGYSRLGYGLRSRSWSAADPRRDALAGKTAVVTGARSGLGKATAAGLARLGATVHVVVRSAAKAADAVADLRSEVPGGEFVVDECDVSDLDAVRRYVDKVTDRIDVLVHNAGVMPPQRTESAQGHELTLATHVLGPLLLTELLRPQLANGRVILVASGGMYTQRLPADLEYRETPYKGAVAYARSKRVQVALTPLLATHLPELTVATMHPGWSATPGLTDSLPLFTKLTQPVLRTPEQGIDTTLWLAATHPAPPSGHFWHDRAIRPTHYLNRTRDTAAERRRTWEYCRAALAL</sequence>
<evidence type="ECO:0000313" key="5">
    <source>
        <dbReference type="Proteomes" id="UP000553957"/>
    </source>
</evidence>
<dbReference type="PRINTS" id="PR00081">
    <property type="entry name" value="GDHRDH"/>
</dbReference>
<evidence type="ECO:0000313" key="3">
    <source>
        <dbReference type="EMBL" id="NOL44014.1"/>
    </source>
</evidence>
<accession>A0A7Y4P3C5</accession>
<dbReference type="Proteomes" id="UP000534306">
    <property type="component" value="Unassembled WGS sequence"/>
</dbReference>
<keyword evidence="4" id="KW-1185">Reference proteome</keyword>
<gene>
    <name evidence="2" type="ORF">HNR71_006520</name>
    <name evidence="3" type="ORF">HPO96_27570</name>
</gene>
<organism evidence="3 4">
    <name type="scientific">Kribbella sandramycini</name>
    <dbReference type="NCBI Taxonomy" id="60450"/>
    <lineage>
        <taxon>Bacteria</taxon>
        <taxon>Bacillati</taxon>
        <taxon>Actinomycetota</taxon>
        <taxon>Actinomycetes</taxon>
        <taxon>Propionibacteriales</taxon>
        <taxon>Kribbellaceae</taxon>
        <taxon>Kribbella</taxon>
    </lineage>
</organism>
<dbReference type="PANTHER" id="PTHR44656:SF7">
    <property type="entry name" value="DEHYDROGENASE_REDUCTASE SDR FAMILY MEMBER 12"/>
    <property type="match status" value="1"/>
</dbReference>
<dbReference type="EMBL" id="JACHKF010000001">
    <property type="protein sequence ID" value="MBB6570883.1"/>
    <property type="molecule type" value="Genomic_DNA"/>
</dbReference>
<reference evidence="3 4" key="1">
    <citation type="submission" date="2020-05" db="EMBL/GenBank/DDBJ databases">
        <title>Genome sequence of Kribbella sandramycini ATCC 39419.</title>
        <authorList>
            <person name="Maclea K.S."/>
            <person name="Fair J.L."/>
        </authorList>
    </citation>
    <scope>NUCLEOTIDE SEQUENCE [LARGE SCALE GENOMIC DNA]</scope>
    <source>
        <strain evidence="3 4">ATCC 39419</strain>
    </source>
</reference>
<dbReference type="AlphaFoldDB" id="A0A7Y4P3C5"/>
<dbReference type="PRINTS" id="PR00080">
    <property type="entry name" value="SDRFAMILY"/>
</dbReference>